<feature type="chain" id="PRO_5045458449" evidence="2">
    <location>
        <begin position="34"/>
        <end position="799"/>
    </location>
</feature>
<feature type="compositionally biased region" description="Low complexity" evidence="1">
    <location>
        <begin position="766"/>
        <end position="775"/>
    </location>
</feature>
<evidence type="ECO:0000259" key="3">
    <source>
        <dbReference type="Pfam" id="PF04151"/>
    </source>
</evidence>
<feature type="domain" description="Peptidase C-terminal archaeal/bacterial" evidence="3">
    <location>
        <begin position="333"/>
        <end position="401"/>
    </location>
</feature>
<dbReference type="EMBL" id="JBHUJB010000046">
    <property type="protein sequence ID" value="MFD2159435.1"/>
    <property type="molecule type" value="Genomic_DNA"/>
</dbReference>
<dbReference type="PROSITE" id="PS51257">
    <property type="entry name" value="PROKAR_LIPOPROTEIN"/>
    <property type="match status" value="1"/>
</dbReference>
<evidence type="ECO:0000256" key="2">
    <source>
        <dbReference type="SAM" id="SignalP"/>
    </source>
</evidence>
<dbReference type="Proteomes" id="UP001597389">
    <property type="component" value="Unassembled WGS sequence"/>
</dbReference>
<comment type="caution">
    <text evidence="4">The sequence shown here is derived from an EMBL/GenBank/DDBJ whole genome shotgun (WGS) entry which is preliminary data.</text>
</comment>
<proteinExistence type="predicted"/>
<evidence type="ECO:0000313" key="5">
    <source>
        <dbReference type="Proteomes" id="UP001597389"/>
    </source>
</evidence>
<feature type="region of interest" description="Disordered" evidence="1">
    <location>
        <begin position="741"/>
        <end position="799"/>
    </location>
</feature>
<sequence>MRLATLASPVLCALVTSCLIAPLLAFSPQLNGAYPNGLKRDTSPTLNLHGKQLSKAKALLFYRPGIQAATPEIHSDTHVAFPLTIAADCPIGEHPFRLHCADGTSYQRTLWVSPYPTIGETKEANDTLDQAQEMRLNSAVRGITKVEDLDFYKVHLAKGQRLSAELFAMRLGRKFFDAHLTLFGPDHKVIATSDDTALTKQDPYISTVAKSDGFHYLTIREASYEGSDQSRYLLVVGDYLRPAAVMPPAAQPNKETSFTFILDDGSTHQQTLSPKTPSLFAGADGQTALSPVPITLSPLTYQNEIEPNNAGKDTQPALDLPCAFHGVVQQAGDVDWFRFRGKKDQEIRITVRARTLGSPLDARIYLRDHKAKYLANNDDSNHPDSRLDFKLPADGEYLVNIRDHLGKGSPTSTYRIEVTPRTPSVTASLNREDRNDSQKSKVINIPRGSHLAYRLNLKRDKNNANFTPHAAKLPPGVTLHPITASKSLNDIPIVFSAAPDAPLSSGLFPLTLQSDDKKITAPITETVEHLFVNNQGIYHSYSSDLLTICVMEEAPFTLNLSAPNIPAVQNGTISLLAKIQRKESFDSEVTLFFPWLPPGVSAPANVKIPKGKDSAHYTLSIKGDCKPQDWQLCLSATAPTKQGTVQLSSNLTTISVKPPYLTAKLSMAATTQGVDTQLLCTIDHHTPFAGQAEVSLHGLPDGFTATPVKIDSKTTETSIPITVAKDARTGKHGNLFVHVKVPENKQSIPHNTGHGGTLRVDPPPKKQVANNKAPAPAKPKPTTKKPLSRLEQLRQQLAQ</sequence>
<keyword evidence="5" id="KW-1185">Reference proteome</keyword>
<gene>
    <name evidence="4" type="ORF">ACFSW8_11030</name>
</gene>
<keyword evidence="2" id="KW-0732">Signal</keyword>
<dbReference type="InterPro" id="IPR007280">
    <property type="entry name" value="Peptidase_C_arc/bac"/>
</dbReference>
<reference evidence="5" key="1">
    <citation type="journal article" date="2019" name="Int. J. Syst. Evol. Microbiol.">
        <title>The Global Catalogue of Microorganisms (GCM) 10K type strain sequencing project: providing services to taxonomists for standard genome sequencing and annotation.</title>
        <authorList>
            <consortium name="The Broad Institute Genomics Platform"/>
            <consortium name="The Broad Institute Genome Sequencing Center for Infectious Disease"/>
            <person name="Wu L."/>
            <person name="Ma J."/>
        </authorList>
    </citation>
    <scope>NUCLEOTIDE SEQUENCE [LARGE SCALE GENOMIC DNA]</scope>
    <source>
        <strain evidence="5">CCUG 57942</strain>
    </source>
</reference>
<evidence type="ECO:0000313" key="4">
    <source>
        <dbReference type="EMBL" id="MFD2159435.1"/>
    </source>
</evidence>
<accession>A0ABW4ZBQ9</accession>
<feature type="signal peptide" evidence="2">
    <location>
        <begin position="1"/>
        <end position="33"/>
    </location>
</feature>
<dbReference type="Gene3D" id="2.60.120.380">
    <property type="match status" value="2"/>
</dbReference>
<organism evidence="4 5">
    <name type="scientific">Rubritalea tangerina</name>
    <dbReference type="NCBI Taxonomy" id="430798"/>
    <lineage>
        <taxon>Bacteria</taxon>
        <taxon>Pseudomonadati</taxon>
        <taxon>Verrucomicrobiota</taxon>
        <taxon>Verrucomicrobiia</taxon>
        <taxon>Verrucomicrobiales</taxon>
        <taxon>Rubritaleaceae</taxon>
        <taxon>Rubritalea</taxon>
    </lineage>
</organism>
<evidence type="ECO:0000256" key="1">
    <source>
        <dbReference type="SAM" id="MobiDB-lite"/>
    </source>
</evidence>
<dbReference type="Pfam" id="PF04151">
    <property type="entry name" value="PPC"/>
    <property type="match status" value="1"/>
</dbReference>
<protein>
    <submittedName>
        <fullName evidence="4">PPC domain-containing protein</fullName>
    </submittedName>
</protein>
<dbReference type="RefSeq" id="WP_377086149.1">
    <property type="nucleotide sequence ID" value="NZ_JBHSJL010000014.1"/>
</dbReference>
<name>A0ABW4ZBQ9_9BACT</name>